<dbReference type="GO" id="GO:0009074">
    <property type="term" value="P:aromatic amino acid family catabolic process"/>
    <property type="evidence" value="ECO:0007669"/>
    <property type="project" value="TreeGrafter"/>
</dbReference>
<sequence>MKQARLRKSEGETNVPTRLNMASAVHEGVGKPKAKCWDREFHLTRESQSRPFCILKQAAGYLKDPDIVSLGGGLPSGENLPFYERTFSTIRIGKYDAQEGTSEYDLSTAFNYGQAAGSPQMVCFVTEHTELVYSPPYANWQVCQTVGSAPEQTIRMFCDQYSFSTLEALAPRGIKAFGVKMDSEDALLESMDEILSTWDEESRGARKPHVLYTVPSGLNPTGAAQSLNGIATYMQLARSMASTLSKMSRTILFKCPPYKPTKGKDATIISSPKGIESFLTGLIPSYLNLDVDGRVLRMGSFSKVLGYLKWLIDLKNNYTRRRDTLLAACHQFLPKAIVGWIPPAGGMFLWLRLDHSKHPECCHRSVEEIEEGNFQQAISDGVLCARSSCGMFLRTIFASASEEMIDMAIQRLGQAIRQPYRNE</sequence>
<evidence type="ECO:0000313" key="7">
    <source>
        <dbReference type="Proteomes" id="UP000326565"/>
    </source>
</evidence>
<dbReference type="EMBL" id="ML732254">
    <property type="protein sequence ID" value="KAB8072162.1"/>
    <property type="molecule type" value="Genomic_DNA"/>
</dbReference>
<dbReference type="Gene3D" id="3.40.640.10">
    <property type="entry name" value="Type I PLP-dependent aspartate aminotransferase-like (Major domain)"/>
    <property type="match status" value="2"/>
</dbReference>
<dbReference type="AlphaFoldDB" id="A0A5N5WYN6"/>
<keyword evidence="5" id="KW-0663">Pyridoxal phosphate</keyword>
<keyword evidence="4 6" id="KW-0808">Transferase</keyword>
<dbReference type="InterPro" id="IPR050859">
    <property type="entry name" value="Class-I_PLP-dep_aminotransf"/>
</dbReference>
<evidence type="ECO:0000313" key="6">
    <source>
        <dbReference type="EMBL" id="KAB8072162.1"/>
    </source>
</evidence>
<accession>A0A5N5WYN6</accession>
<name>A0A5N5WYN6_9EURO</name>
<comment type="similarity">
    <text evidence="2">Belongs to the class-I pyridoxal-phosphate-dependent aminotransferase family.</text>
</comment>
<evidence type="ECO:0000256" key="5">
    <source>
        <dbReference type="ARBA" id="ARBA00022898"/>
    </source>
</evidence>
<reference evidence="6 7" key="1">
    <citation type="submission" date="2019-04" db="EMBL/GenBank/DDBJ databases">
        <title>Friends and foes A comparative genomics study of 23 Aspergillus species from section Flavi.</title>
        <authorList>
            <consortium name="DOE Joint Genome Institute"/>
            <person name="Kjaerbolling I."/>
            <person name="Vesth T."/>
            <person name="Frisvad J.C."/>
            <person name="Nybo J.L."/>
            <person name="Theobald S."/>
            <person name="Kildgaard S."/>
            <person name="Isbrandt T."/>
            <person name="Kuo A."/>
            <person name="Sato A."/>
            <person name="Lyhne E.K."/>
            <person name="Kogle M.E."/>
            <person name="Wiebenga A."/>
            <person name="Kun R.S."/>
            <person name="Lubbers R.J."/>
            <person name="Makela M.R."/>
            <person name="Barry K."/>
            <person name="Chovatia M."/>
            <person name="Clum A."/>
            <person name="Daum C."/>
            <person name="Haridas S."/>
            <person name="He G."/>
            <person name="LaButti K."/>
            <person name="Lipzen A."/>
            <person name="Mondo S."/>
            <person name="Riley R."/>
            <person name="Salamov A."/>
            <person name="Simmons B.A."/>
            <person name="Magnuson J.K."/>
            <person name="Henrissat B."/>
            <person name="Mortensen U.H."/>
            <person name="Larsen T.O."/>
            <person name="Devries R.P."/>
            <person name="Grigoriev I.V."/>
            <person name="Machida M."/>
            <person name="Baker S.E."/>
            <person name="Andersen M.R."/>
        </authorList>
    </citation>
    <scope>NUCLEOTIDE SEQUENCE [LARGE SCALE GENOMIC DNA]</scope>
    <source>
        <strain evidence="6 7">CBS 151.66</strain>
    </source>
</reference>
<evidence type="ECO:0000256" key="4">
    <source>
        <dbReference type="ARBA" id="ARBA00022679"/>
    </source>
</evidence>
<evidence type="ECO:0000256" key="1">
    <source>
        <dbReference type="ARBA" id="ARBA00001933"/>
    </source>
</evidence>
<proteinExistence type="inferred from homology"/>
<evidence type="ECO:0000256" key="3">
    <source>
        <dbReference type="ARBA" id="ARBA00022576"/>
    </source>
</evidence>
<keyword evidence="7" id="KW-1185">Reference proteome</keyword>
<dbReference type="SUPFAM" id="SSF53383">
    <property type="entry name" value="PLP-dependent transferases"/>
    <property type="match status" value="1"/>
</dbReference>
<gene>
    <name evidence="6" type="ORF">BDV29DRAFT_197013</name>
</gene>
<organism evidence="6 7">
    <name type="scientific">Aspergillus leporis</name>
    <dbReference type="NCBI Taxonomy" id="41062"/>
    <lineage>
        <taxon>Eukaryota</taxon>
        <taxon>Fungi</taxon>
        <taxon>Dikarya</taxon>
        <taxon>Ascomycota</taxon>
        <taxon>Pezizomycotina</taxon>
        <taxon>Eurotiomycetes</taxon>
        <taxon>Eurotiomycetidae</taxon>
        <taxon>Eurotiales</taxon>
        <taxon>Aspergillaceae</taxon>
        <taxon>Aspergillus</taxon>
        <taxon>Aspergillus subgen. Circumdati</taxon>
    </lineage>
</organism>
<dbReference type="GO" id="GO:0006571">
    <property type="term" value="P:tyrosine biosynthetic process"/>
    <property type="evidence" value="ECO:0007669"/>
    <property type="project" value="TreeGrafter"/>
</dbReference>
<protein>
    <submittedName>
        <fullName evidence="6">Pyridoxal phosphate-dependent transferase</fullName>
    </submittedName>
</protein>
<dbReference type="Proteomes" id="UP000326565">
    <property type="component" value="Unassembled WGS sequence"/>
</dbReference>
<dbReference type="PANTHER" id="PTHR42790:SF21">
    <property type="entry name" value="AROMATIC_AMINOADIPATE AMINOTRANSFERASE 1"/>
    <property type="match status" value="1"/>
</dbReference>
<dbReference type="InterPro" id="IPR015424">
    <property type="entry name" value="PyrdxlP-dep_Trfase"/>
</dbReference>
<dbReference type="InterPro" id="IPR015421">
    <property type="entry name" value="PyrdxlP-dep_Trfase_major"/>
</dbReference>
<comment type="cofactor">
    <cofactor evidence="1">
        <name>pyridoxal 5'-phosphate</name>
        <dbReference type="ChEBI" id="CHEBI:597326"/>
    </cofactor>
</comment>
<dbReference type="GO" id="GO:0019878">
    <property type="term" value="P:lysine biosynthetic process via aminoadipic acid"/>
    <property type="evidence" value="ECO:0007669"/>
    <property type="project" value="TreeGrafter"/>
</dbReference>
<dbReference type="GO" id="GO:0008793">
    <property type="term" value="F:aromatic-amino-acid transaminase activity"/>
    <property type="evidence" value="ECO:0007669"/>
    <property type="project" value="TreeGrafter"/>
</dbReference>
<keyword evidence="3" id="KW-0032">Aminotransferase</keyword>
<dbReference type="OrthoDB" id="691673at2759"/>
<evidence type="ECO:0000256" key="2">
    <source>
        <dbReference type="ARBA" id="ARBA00007441"/>
    </source>
</evidence>
<dbReference type="PANTHER" id="PTHR42790">
    <property type="entry name" value="AMINOTRANSFERASE"/>
    <property type="match status" value="1"/>
</dbReference>
<dbReference type="GO" id="GO:0047536">
    <property type="term" value="F:2-aminoadipate transaminase activity"/>
    <property type="evidence" value="ECO:0007669"/>
    <property type="project" value="TreeGrafter"/>
</dbReference>